<evidence type="ECO:0000259" key="6">
    <source>
        <dbReference type="Pfam" id="PF07291"/>
    </source>
</evidence>
<dbReference type="GO" id="GO:0030416">
    <property type="term" value="P:methylamine metabolic process"/>
    <property type="evidence" value="ECO:0007669"/>
    <property type="project" value="InterPro"/>
</dbReference>
<evidence type="ECO:0000313" key="8">
    <source>
        <dbReference type="Proteomes" id="UP000466104"/>
    </source>
</evidence>
<dbReference type="Pfam" id="PF07291">
    <property type="entry name" value="MauE"/>
    <property type="match status" value="1"/>
</dbReference>
<accession>A0A7K0J5E5</accession>
<reference evidence="7 8" key="1">
    <citation type="submission" date="2019-08" db="EMBL/GenBank/DDBJ databases">
        <title>In-depth cultivation of the pig gut microbiome towards novel bacterial diversity and tailored functional studies.</title>
        <authorList>
            <person name="Wylensek D."/>
            <person name="Hitch T.C.A."/>
            <person name="Clavel T."/>
        </authorList>
    </citation>
    <scope>NUCLEOTIDE SEQUENCE [LARGE SCALE GENOMIC DNA]</scope>
    <source>
        <strain evidence="7 8">WCA-380-WT-3A</strain>
    </source>
</reference>
<feature type="transmembrane region" description="Helical" evidence="5">
    <location>
        <begin position="158"/>
        <end position="175"/>
    </location>
</feature>
<comment type="caution">
    <text evidence="7">The sequence shown here is derived from an EMBL/GenBank/DDBJ whole genome shotgun (WGS) entry which is preliminary data.</text>
</comment>
<feature type="transmembrane region" description="Helical" evidence="5">
    <location>
        <begin position="60"/>
        <end position="91"/>
    </location>
</feature>
<evidence type="ECO:0000256" key="2">
    <source>
        <dbReference type="ARBA" id="ARBA00022692"/>
    </source>
</evidence>
<sequence length="337" mass="35592">MAPVLSGLTLCAVLLAVVLVVSGVSKVQSRDAVGDALDALGLPGSQLPSRVLSTLPWAEVALGVLLVVAGGTFGVVVAACAVGLFCAYLIIIVRAVATIPDPVDCHCFGDVAPGDIGARTIVRNVLLVVASVLALLVAIDDRRPVVVRVIRAPEADLWWWLAAVLTAAVVALILYRPAGERKKVTDAEDLADYESTPIPLASVVDVDGATKTLRALVRERPVLLLFIKPGCAPCEQVLSKALGWVRLLPEVDVRCVVTSESVRENLPEALGSLCLVDKAGSATLVFEVDRYPTAWLLGVDGRIAGGPQMGPPNIETMIHDMRRALDDVANEREIPAE</sequence>
<dbReference type="GO" id="GO:0016020">
    <property type="term" value="C:membrane"/>
    <property type="evidence" value="ECO:0007669"/>
    <property type="project" value="UniProtKB-SubCell"/>
</dbReference>
<dbReference type="SUPFAM" id="SSF52833">
    <property type="entry name" value="Thioredoxin-like"/>
    <property type="match status" value="1"/>
</dbReference>
<evidence type="ECO:0000256" key="4">
    <source>
        <dbReference type="ARBA" id="ARBA00023136"/>
    </source>
</evidence>
<dbReference type="Gene3D" id="3.40.30.10">
    <property type="entry name" value="Glutaredoxin"/>
    <property type="match status" value="1"/>
</dbReference>
<gene>
    <name evidence="7" type="ORF">FYJ43_03650</name>
</gene>
<keyword evidence="4 5" id="KW-0472">Membrane</keyword>
<proteinExistence type="predicted"/>
<dbReference type="Proteomes" id="UP000466104">
    <property type="component" value="Unassembled WGS sequence"/>
</dbReference>
<dbReference type="RefSeq" id="WP_154561932.1">
    <property type="nucleotide sequence ID" value="NZ_VUMG01000001.1"/>
</dbReference>
<organism evidence="7 8">
    <name type="scientific">Cutibacterium porci</name>
    <dbReference type="NCBI Taxonomy" id="2605781"/>
    <lineage>
        <taxon>Bacteria</taxon>
        <taxon>Bacillati</taxon>
        <taxon>Actinomycetota</taxon>
        <taxon>Actinomycetes</taxon>
        <taxon>Propionibacteriales</taxon>
        <taxon>Propionibacteriaceae</taxon>
        <taxon>Cutibacterium</taxon>
    </lineage>
</organism>
<dbReference type="AlphaFoldDB" id="A0A7K0J5E5"/>
<evidence type="ECO:0000313" key="7">
    <source>
        <dbReference type="EMBL" id="MSS45159.1"/>
    </source>
</evidence>
<keyword evidence="2 5" id="KW-0812">Transmembrane</keyword>
<keyword evidence="8" id="KW-1185">Reference proteome</keyword>
<feature type="transmembrane region" description="Helical" evidence="5">
    <location>
        <begin position="121"/>
        <end position="138"/>
    </location>
</feature>
<evidence type="ECO:0000256" key="3">
    <source>
        <dbReference type="ARBA" id="ARBA00022989"/>
    </source>
</evidence>
<evidence type="ECO:0000256" key="5">
    <source>
        <dbReference type="SAM" id="Phobius"/>
    </source>
</evidence>
<evidence type="ECO:0000256" key="1">
    <source>
        <dbReference type="ARBA" id="ARBA00004141"/>
    </source>
</evidence>
<dbReference type="InterPro" id="IPR009908">
    <property type="entry name" value="Methylamine_util_MauE"/>
</dbReference>
<protein>
    <recommendedName>
        <fullName evidence="6">Methylamine utilisation protein MauE domain-containing protein</fullName>
    </recommendedName>
</protein>
<feature type="domain" description="Methylamine utilisation protein MauE" evidence="6">
    <location>
        <begin position="8"/>
        <end position="136"/>
    </location>
</feature>
<name>A0A7K0J5E5_9ACTN</name>
<dbReference type="InterPro" id="IPR036249">
    <property type="entry name" value="Thioredoxin-like_sf"/>
</dbReference>
<dbReference type="EMBL" id="VUMG01000001">
    <property type="protein sequence ID" value="MSS45159.1"/>
    <property type="molecule type" value="Genomic_DNA"/>
</dbReference>
<comment type="subcellular location">
    <subcellularLocation>
        <location evidence="1">Membrane</location>
        <topology evidence="1">Multi-pass membrane protein</topology>
    </subcellularLocation>
</comment>
<keyword evidence="3 5" id="KW-1133">Transmembrane helix</keyword>